<dbReference type="Gene3D" id="2.60.120.380">
    <property type="match status" value="2"/>
</dbReference>
<evidence type="ECO:0000313" key="4">
    <source>
        <dbReference type="Proteomes" id="UP000319143"/>
    </source>
</evidence>
<reference evidence="3 4" key="1">
    <citation type="submission" date="2019-02" db="EMBL/GenBank/DDBJ databases">
        <title>Deep-cultivation of Planctomycetes and their phenomic and genomic characterization uncovers novel biology.</title>
        <authorList>
            <person name="Wiegand S."/>
            <person name="Jogler M."/>
            <person name="Boedeker C."/>
            <person name="Pinto D."/>
            <person name="Vollmers J."/>
            <person name="Rivas-Marin E."/>
            <person name="Kohn T."/>
            <person name="Peeters S.H."/>
            <person name="Heuer A."/>
            <person name="Rast P."/>
            <person name="Oberbeckmann S."/>
            <person name="Bunk B."/>
            <person name="Jeske O."/>
            <person name="Meyerdierks A."/>
            <person name="Storesund J.E."/>
            <person name="Kallscheuer N."/>
            <person name="Luecker S."/>
            <person name="Lage O.M."/>
            <person name="Pohl T."/>
            <person name="Merkel B.J."/>
            <person name="Hornburger P."/>
            <person name="Mueller R.-W."/>
            <person name="Bruemmer F."/>
            <person name="Labrenz M."/>
            <person name="Spormann A.M."/>
            <person name="Op Den Camp H."/>
            <person name="Overmann J."/>
            <person name="Amann R."/>
            <person name="Jetten M.S.M."/>
            <person name="Mascher T."/>
            <person name="Medema M.H."/>
            <person name="Devos D.P."/>
            <person name="Kaster A.-K."/>
            <person name="Ovreas L."/>
            <person name="Rohde M."/>
            <person name="Galperin M.Y."/>
            <person name="Jogler C."/>
        </authorList>
    </citation>
    <scope>NUCLEOTIDE SEQUENCE [LARGE SCALE GENOMIC DNA]</scope>
    <source>
        <strain evidence="3 4">Poly41</strain>
    </source>
</reference>
<accession>A0A5C6DMD0</accession>
<proteinExistence type="predicted"/>
<evidence type="ECO:0000256" key="1">
    <source>
        <dbReference type="SAM" id="Coils"/>
    </source>
</evidence>
<evidence type="ECO:0000313" key="3">
    <source>
        <dbReference type="EMBL" id="TWU37325.1"/>
    </source>
</evidence>
<dbReference type="RefSeq" id="WP_146527680.1">
    <property type="nucleotide sequence ID" value="NZ_SJPV01000005.1"/>
</dbReference>
<dbReference type="AlphaFoldDB" id="A0A5C6DMD0"/>
<dbReference type="Proteomes" id="UP000319143">
    <property type="component" value="Unassembled WGS sequence"/>
</dbReference>
<keyword evidence="2" id="KW-0732">Signal</keyword>
<dbReference type="EC" id="3.4.21.-" evidence="3"/>
<dbReference type="EMBL" id="SJPV01000005">
    <property type="protein sequence ID" value="TWU37325.1"/>
    <property type="molecule type" value="Genomic_DNA"/>
</dbReference>
<comment type="caution">
    <text evidence="3">The sequence shown here is derived from an EMBL/GenBank/DDBJ whole genome shotgun (WGS) entry which is preliminary data.</text>
</comment>
<keyword evidence="1" id="KW-0175">Coiled coil</keyword>
<dbReference type="GO" id="GO:0008233">
    <property type="term" value="F:peptidase activity"/>
    <property type="evidence" value="ECO:0007669"/>
    <property type="project" value="UniProtKB-KW"/>
</dbReference>
<protein>
    <submittedName>
        <fullName evidence="3">Putative subtilase-type serine protease</fullName>
        <ecNumber evidence="3">3.4.21.-</ecNumber>
    </submittedName>
</protein>
<feature type="chain" id="PRO_5022712893" evidence="2">
    <location>
        <begin position="29"/>
        <end position="711"/>
    </location>
</feature>
<name>A0A5C6DMD0_9BACT</name>
<sequence precursor="true">MNVFKRFCCAGVIALLGSAGLSGLPALAQSGAYIGYAYPAGGQQGTSFEVKLGGQRLDGVHQVLVTGSGVTAKINRFFRTISNQELVLLREQLKELKQRAKLANRRTLSGGISKTEQTILDNIETRMAEYCNRPASASIASLVYLQVTVAADAEPGPREIRLVGSRGISNPLVFHVGQLPEQTRTPMRISTLQVLGKEELSLRSRPEQEVEAEIELPCTVNGQIASGEVNWYRFQARKGQRLVLSCAGRELIPYIADAVPGWFQPVLAVEDANGNQVGYNDDFRFHPDPALLFEVPEDGEYRFCIHDAIYRGREDFVYRVTIGEVPYLTSLFPLGGTANDVSSVEMNGWNLDSASLKIVDRQTGALAAIRGGIVSNRMPYDLVNRSESQRRERHEREPNNHQLEAEPLELPVILNGRIDAPNDNDVFSVQAQAGDKLVAEVVARRLGTPLDSVLKVTDESGTLLAMNDDHHDVGSGRNTHHADAFLVAEIPADGRYFVHLGDTTCSGGEAYAYRLRLHPQQPDFELRTEPSGAAFRSKGGFSINVYAIRKEGYDGEIRVRLDDSTKGFMSSTAVLKPGKDTAKLWLKTTLKTTVEPVTLSVQGVAMIDGNRVVRSAVPSDDRMQAFLWRHLVPAQDFVAVVFNPAAQMTMQRADPSPRAVAAATTKPAAQAVTFNKKQVAGRLRQLKLLYDEWLLTEPFYAAKVAECESIQ</sequence>
<keyword evidence="4" id="KW-1185">Reference proteome</keyword>
<keyword evidence="3" id="KW-0378">Hydrolase</keyword>
<dbReference type="GO" id="GO:0006508">
    <property type="term" value="P:proteolysis"/>
    <property type="evidence" value="ECO:0007669"/>
    <property type="project" value="UniProtKB-KW"/>
</dbReference>
<feature type="signal peptide" evidence="2">
    <location>
        <begin position="1"/>
        <end position="28"/>
    </location>
</feature>
<keyword evidence="3" id="KW-0645">Protease</keyword>
<gene>
    <name evidence="3" type="ORF">Poly41_34550</name>
</gene>
<evidence type="ECO:0000256" key="2">
    <source>
        <dbReference type="SAM" id="SignalP"/>
    </source>
</evidence>
<feature type="coiled-coil region" evidence="1">
    <location>
        <begin position="79"/>
        <end position="106"/>
    </location>
</feature>
<dbReference type="OrthoDB" id="235850at2"/>
<organism evidence="3 4">
    <name type="scientific">Novipirellula artificiosorum</name>
    <dbReference type="NCBI Taxonomy" id="2528016"/>
    <lineage>
        <taxon>Bacteria</taxon>
        <taxon>Pseudomonadati</taxon>
        <taxon>Planctomycetota</taxon>
        <taxon>Planctomycetia</taxon>
        <taxon>Pirellulales</taxon>
        <taxon>Pirellulaceae</taxon>
        <taxon>Novipirellula</taxon>
    </lineage>
</organism>